<evidence type="ECO:0000313" key="2">
    <source>
        <dbReference type="EMBL" id="RYU97295.1"/>
    </source>
</evidence>
<dbReference type="InterPro" id="IPR043741">
    <property type="entry name" value="DUF5686"/>
</dbReference>
<organism evidence="2 3">
    <name type="scientific">Emticicia agri</name>
    <dbReference type="NCBI Taxonomy" id="2492393"/>
    <lineage>
        <taxon>Bacteria</taxon>
        <taxon>Pseudomonadati</taxon>
        <taxon>Bacteroidota</taxon>
        <taxon>Cytophagia</taxon>
        <taxon>Cytophagales</taxon>
        <taxon>Leadbetterellaceae</taxon>
        <taxon>Emticicia</taxon>
    </lineage>
</organism>
<keyword evidence="2" id="KW-0121">Carboxypeptidase</keyword>
<dbReference type="EMBL" id="SEWF01000003">
    <property type="protein sequence ID" value="RYU97295.1"/>
    <property type="molecule type" value="Genomic_DNA"/>
</dbReference>
<protein>
    <submittedName>
        <fullName evidence="2">Carboxypeptidase-like regulatory domain-containing protein</fullName>
    </submittedName>
</protein>
<dbReference type="Proteomes" id="UP000293162">
    <property type="component" value="Unassembled WGS sequence"/>
</dbReference>
<dbReference type="OrthoDB" id="983143at2"/>
<sequence>MKQLYFLILFLSSTLVSAQITYTIKGKVTDFVTHDPIPFAAVSIKNTTIGRNTDFEGNFLLQLPNISSDSLLISCMGYTSKTVLIRRDSVTQTINIQLKPSDILLHEVTVHAGENPAWRIIRNAVSAKPSNNYKKISAYDYVSYNKIEVDLNNITDKLRKRKIAKKINTAIEEIGTLTDDEGKALIPTFISESMSHYYFRNDPRLSKETIEKTNIKGIAVTDGSLTAQLIGSTFQQYNFYVNQVDVLNKNFASPIADDWRLIYDYYLADSSYIGEDFCYRIEFTPKRKQDLAFAGTMWIHKDSWAIAQIDASISKDANLNFVERIKIQQELEPIDGIWIPVKNRIVVDVSEITKGSAGMLLKFTNYNEDVIINRPKDLKFYDRGIEIATDYIETDKKYWQSVRPEPFSEKEQLAYTMIDTIKTIPAVKTYTEIAKILSSGYTRLFTGIELGPLVYSGAFNNVEGVRARLGLRTNYEFSRKWVLEGYLAYGTKDNAWKGGGEITKIFSRKPWTTLNLKFVHDIEQVGLRKEDLGLGAVFSAYMRFFTLMRPYYENETRLQFQREVSKGIFTTFGVRTRSFEPLYPFEYRTHPQMADASPTTTRFNTSEFLSEITFARDELAVINDNERLSFGTVKSPTITFKYVLGAKNVLNSDFTYHNISAKYSHTLNLGYFGKTYYRAEAGAILGTVPYPLLKSHLGNETIFIVGNSFNLMNNFEFISDRYASLRYTHDFEGLLFNRFPLIKKWKWRTFTTGKFLWGTLTDKNYDITPQRTETDFRNFSGLGKAPYIELGYGISNIFKFLRIEAMHRLTYLDKPDIKKFGVKFSAEISL</sequence>
<reference evidence="2 3" key="1">
    <citation type="submission" date="2019-02" db="EMBL/GenBank/DDBJ databases">
        <title>Bacterial novel species Emticicia sp. 17J42-9 isolated from soil.</title>
        <authorList>
            <person name="Jung H.-Y."/>
        </authorList>
    </citation>
    <scope>NUCLEOTIDE SEQUENCE [LARGE SCALE GENOMIC DNA]</scope>
    <source>
        <strain evidence="2 3">17J42-9</strain>
    </source>
</reference>
<gene>
    <name evidence="2" type="ORF">EWM59_03150</name>
</gene>
<keyword evidence="2" id="KW-0645">Protease</keyword>
<dbReference type="SUPFAM" id="SSF49464">
    <property type="entry name" value="Carboxypeptidase regulatory domain-like"/>
    <property type="match status" value="1"/>
</dbReference>
<keyword evidence="2" id="KW-0378">Hydrolase</keyword>
<dbReference type="RefSeq" id="WP_130019491.1">
    <property type="nucleotide sequence ID" value="NZ_SEWF01000003.1"/>
</dbReference>
<dbReference type="Gene3D" id="2.50.20.10">
    <property type="entry name" value="Lipoprotein localisation LolA/LolB/LppX"/>
    <property type="match status" value="1"/>
</dbReference>
<accession>A0A4Q5M4Y8</accession>
<evidence type="ECO:0000256" key="1">
    <source>
        <dbReference type="SAM" id="SignalP"/>
    </source>
</evidence>
<feature type="chain" id="PRO_5020193740" evidence="1">
    <location>
        <begin position="19"/>
        <end position="830"/>
    </location>
</feature>
<keyword evidence="3" id="KW-1185">Reference proteome</keyword>
<feature type="signal peptide" evidence="1">
    <location>
        <begin position="1"/>
        <end position="18"/>
    </location>
</feature>
<dbReference type="Pfam" id="PF13715">
    <property type="entry name" value="CarbopepD_reg_2"/>
    <property type="match status" value="1"/>
</dbReference>
<keyword evidence="1" id="KW-0732">Signal</keyword>
<comment type="caution">
    <text evidence="2">The sequence shown here is derived from an EMBL/GenBank/DDBJ whole genome shotgun (WGS) entry which is preliminary data.</text>
</comment>
<dbReference type="AlphaFoldDB" id="A0A4Q5M4Y8"/>
<dbReference type="InterPro" id="IPR008969">
    <property type="entry name" value="CarboxyPept-like_regulatory"/>
</dbReference>
<dbReference type="GO" id="GO:0004180">
    <property type="term" value="F:carboxypeptidase activity"/>
    <property type="evidence" value="ECO:0007669"/>
    <property type="project" value="UniProtKB-KW"/>
</dbReference>
<proteinExistence type="predicted"/>
<evidence type="ECO:0000313" key="3">
    <source>
        <dbReference type="Proteomes" id="UP000293162"/>
    </source>
</evidence>
<dbReference type="Pfam" id="PF18939">
    <property type="entry name" value="DUF5686"/>
    <property type="match status" value="1"/>
</dbReference>
<dbReference type="Gene3D" id="2.60.40.1120">
    <property type="entry name" value="Carboxypeptidase-like, regulatory domain"/>
    <property type="match status" value="1"/>
</dbReference>
<name>A0A4Q5M4Y8_9BACT</name>